<evidence type="ECO:0000259" key="2">
    <source>
        <dbReference type="Pfam" id="PF26147"/>
    </source>
</evidence>
<evidence type="ECO:0000256" key="1">
    <source>
        <dbReference type="SAM" id="MobiDB-lite"/>
    </source>
</evidence>
<dbReference type="EMBL" id="CP138582">
    <property type="protein sequence ID" value="WPG99790.1"/>
    <property type="molecule type" value="Genomic_DNA"/>
</dbReference>
<feature type="domain" description="YMC020W-like alpha/beta hydrolase" evidence="2">
    <location>
        <begin position="454"/>
        <end position="785"/>
    </location>
</feature>
<feature type="compositionally biased region" description="Polar residues" evidence="1">
    <location>
        <begin position="251"/>
        <end position="260"/>
    </location>
</feature>
<evidence type="ECO:0000313" key="3">
    <source>
        <dbReference type="EMBL" id="WPG99790.1"/>
    </source>
</evidence>
<dbReference type="Pfam" id="PF26147">
    <property type="entry name" value="AB_HYDROLASE_YMC0-YMC35"/>
    <property type="match status" value="1"/>
</dbReference>
<feature type="compositionally biased region" description="Basic and acidic residues" evidence="1">
    <location>
        <begin position="194"/>
        <end position="211"/>
    </location>
</feature>
<dbReference type="InterPro" id="IPR058934">
    <property type="entry name" value="YMC020W-like"/>
</dbReference>
<dbReference type="PANTHER" id="PTHR47349">
    <property type="entry name" value="CHROMOSOME 8, WHOLE GENOME SHOTGUN SEQUENCE"/>
    <property type="match status" value="1"/>
</dbReference>
<feature type="region of interest" description="Disordered" evidence="1">
    <location>
        <begin position="1"/>
        <end position="442"/>
    </location>
</feature>
<organism evidence="3 4">
    <name type="scientific">Acrodontium crateriforme</name>
    <dbReference type="NCBI Taxonomy" id="150365"/>
    <lineage>
        <taxon>Eukaryota</taxon>
        <taxon>Fungi</taxon>
        <taxon>Dikarya</taxon>
        <taxon>Ascomycota</taxon>
        <taxon>Pezizomycotina</taxon>
        <taxon>Dothideomycetes</taxon>
        <taxon>Dothideomycetidae</taxon>
        <taxon>Mycosphaerellales</taxon>
        <taxon>Teratosphaeriaceae</taxon>
        <taxon>Acrodontium</taxon>
    </lineage>
</organism>
<feature type="compositionally biased region" description="Polar residues" evidence="1">
    <location>
        <begin position="361"/>
        <end position="374"/>
    </location>
</feature>
<sequence length="924" mass="100141">MSPAEKKSKPNDLPQRDQRYASHPQQGLDTTPVKPNRQSTDPPTPTSPKTKHGSWYNGGPWRAKASAVAEVARESVSVDRGTTSEASEAAARRPSQSVIKGGKGSRKSVPLIAEPTMVHATSEAGDKARQMPQEQAENGSMPDGLQNVPDLALEEAPLPPQGQSSLNADVKSDISGRSGKWLGWWSRPDGYSTDEDKVQEINAKRKFDANEATRTPLSGTPAVSPADVNQNNQADAGLDAKQDPTRPDGNRPTSIPNDVSNLDPRHSSTKSWFGIWSKAQNQHANIDTAKEEDPQLATPNSDPPEDASDQQVIAHNDTNKPQEETTKSSGWAFWTTDKAKDLPQTPSGTQRQIGELAVADTPSQSHPEVAQFNQESEDSKLAKSDSKKAGLLLGPKRGRDEKSKAGDQVALPNATTATPAVSQIPTPLDTPPRGESTAPMHVQRGKQVRPNLILPSFHDVYPQSSNPTYLERLAQYLAQTLRIPGSLPPPPPRHVHLTSSKIKIRRAIAIGVHGFFPAPLLQKVLGQPTGTSIRFANYAAESIKNWCLEKQPEIKDVEIEKVALEGEGFIADRVTTLWKLLLNWLSHLRQADFILVACHSQGVPVALTLVAKLIQLGCLNQHVRVGVCAMAGINLGPFPEYKSRLFSGTALELFDFCDSRSKVSKTYAESLDICLRHGVRLTFIGSIDDQLVSLESSLHAPLSHPYVARAVFIDGRLHTPNFLTHLVVFALKMRNLGVSDHGLIRELSGPLAGSLVGGEGHSRVYDDPAVYSLAVTFALESTDMLPSSFAAALAAPTAAGSLLASDPARARQAAHARRASLSGYPPTAAAANSIRRGSISASTNLPGIAPVIAAYDSPTTTNTPANPFYLPWAVRGMLEEDFVRNDVRLSMEVEELVKEFEEWKPSSKVLKDVKWRLEGVRSML</sequence>
<evidence type="ECO:0000313" key="4">
    <source>
        <dbReference type="Proteomes" id="UP001303373"/>
    </source>
</evidence>
<feature type="compositionally biased region" description="Polar residues" evidence="1">
    <location>
        <begin position="413"/>
        <end position="425"/>
    </location>
</feature>
<dbReference type="AlphaFoldDB" id="A0AAQ3R8N8"/>
<protein>
    <recommendedName>
        <fullName evidence="2">YMC020W-like alpha/beta hydrolase domain-containing protein</fullName>
    </recommendedName>
</protein>
<name>A0AAQ3R8N8_9PEZI</name>
<feature type="compositionally biased region" description="Basic and acidic residues" evidence="1">
    <location>
        <begin position="317"/>
        <end position="326"/>
    </location>
</feature>
<dbReference type="InterPro" id="IPR058933">
    <property type="entry name" value="YMC020W-like_ab_hydrolase"/>
</dbReference>
<reference evidence="3 4" key="1">
    <citation type="submission" date="2023-11" db="EMBL/GenBank/DDBJ databases">
        <title>An acidophilic fungus is an integral part of prey digestion in a carnivorous sundew plant.</title>
        <authorList>
            <person name="Tsai I.J."/>
        </authorList>
    </citation>
    <scope>NUCLEOTIDE SEQUENCE [LARGE SCALE GENOMIC DNA]</scope>
    <source>
        <strain evidence="3">169a</strain>
    </source>
</reference>
<feature type="compositionally biased region" description="Low complexity" evidence="1">
    <location>
        <begin position="83"/>
        <end position="93"/>
    </location>
</feature>
<keyword evidence="4" id="KW-1185">Reference proteome</keyword>
<dbReference type="PANTHER" id="PTHR47349:SF1">
    <property type="entry name" value="AER328WP"/>
    <property type="match status" value="1"/>
</dbReference>
<dbReference type="Proteomes" id="UP001303373">
    <property type="component" value="Chromosome 3"/>
</dbReference>
<feature type="compositionally biased region" description="Basic and acidic residues" evidence="1">
    <location>
        <begin position="1"/>
        <end position="20"/>
    </location>
</feature>
<feature type="compositionally biased region" description="Basic and acidic residues" evidence="1">
    <location>
        <begin position="377"/>
        <end position="388"/>
    </location>
</feature>
<proteinExistence type="predicted"/>
<accession>A0AAQ3R8N8</accession>
<feature type="compositionally biased region" description="Basic and acidic residues" evidence="1">
    <location>
        <begin position="238"/>
        <end position="249"/>
    </location>
</feature>
<gene>
    <name evidence="3" type="ORF">R9X50_00260900</name>
</gene>